<dbReference type="InterPro" id="IPR042089">
    <property type="entry name" value="Peptidase_M13_dom_2"/>
</dbReference>
<feature type="domain" description="Peptidase M13 N-terminal" evidence="9">
    <location>
        <begin position="18"/>
        <end position="395"/>
    </location>
</feature>
<reference evidence="10" key="1">
    <citation type="submission" date="2020-05" db="EMBL/GenBank/DDBJ databases">
        <authorList>
            <person name="Chiriac C."/>
            <person name="Salcher M."/>
            <person name="Ghai R."/>
            <person name="Kavagutti S V."/>
        </authorList>
    </citation>
    <scope>NUCLEOTIDE SEQUENCE</scope>
</reference>
<evidence type="ECO:0000256" key="3">
    <source>
        <dbReference type="ARBA" id="ARBA00022670"/>
    </source>
</evidence>
<gene>
    <name evidence="10" type="ORF">UFOPK2592_00805</name>
</gene>
<feature type="domain" description="Peptidase M13 C-terminal" evidence="8">
    <location>
        <begin position="447"/>
        <end position="646"/>
    </location>
</feature>
<evidence type="ECO:0000313" key="10">
    <source>
        <dbReference type="EMBL" id="CAB4702398.1"/>
    </source>
</evidence>
<dbReference type="InterPro" id="IPR000718">
    <property type="entry name" value="Peptidase_M13"/>
</dbReference>
<sequence length="654" mass="73819">MSLKSGLDLSHINSSVRPQDDLFRFMNGKWLDESQIPADRASDGAFYWLYEQAEKQVRQIIEEQGASKSAVGSIAQKIGDLYNSFMDEARANELGTKPIAAELARAQSFKDAKEFHQLLGELEARGLGGLFYAYVTTDHMDSTQNIVYLGQSGLSLPDEAYYREDTYEQIRSAFTAHIAKMYELAGLANGQAAAKLILELETEIAASHWDQVKDRDATLTYNKKSFTDLKTITTHFDWPTWIASSATPEHVLENVIIRQPSYFEGLSKILGKFELAKWQAWLTWHILSSSAPYLNNEIVQENFNFYGTTLSGIPQLKDRWKRGVGLVEGALGEAVGQIYVAKYFPEKAKQRMVDLVKNLIEAYRIDIAALDWMSQQTKEKAFVKLDKFTPKIGYPDKWRDYSKLTITSDDLVGNIGRIAKFSQDYELAKIGKPVDRTEWLMTPQTVNAYYNPGMNEIVFPAAILQPPFFDVNADDDAANYGGIGAVIGHEIGHGFDDQGSKYDGDGNLQNWWTDSDRTEFEKRADQLIKQYDQLSPATAPDLKVNGALTIGENIGDLGGLTIAYKAYEISLNGKAAPIIDGYSGAQRFFMGWAQSWRGKYRPEEVRRRIATDPHSPDEFRCNQVIANLIEFYQAFDVKESDGHFMPADKRVRIW</sequence>
<dbReference type="AlphaFoldDB" id="A0A6J6Q0V3"/>
<evidence type="ECO:0000256" key="6">
    <source>
        <dbReference type="ARBA" id="ARBA00022833"/>
    </source>
</evidence>
<evidence type="ECO:0000256" key="7">
    <source>
        <dbReference type="ARBA" id="ARBA00023049"/>
    </source>
</evidence>
<dbReference type="InterPro" id="IPR008753">
    <property type="entry name" value="Peptidase_M13_N"/>
</dbReference>
<dbReference type="PRINTS" id="PR00786">
    <property type="entry name" value="NEPRILYSIN"/>
</dbReference>
<evidence type="ECO:0000256" key="1">
    <source>
        <dbReference type="ARBA" id="ARBA00001947"/>
    </source>
</evidence>
<evidence type="ECO:0000259" key="8">
    <source>
        <dbReference type="Pfam" id="PF01431"/>
    </source>
</evidence>
<dbReference type="EMBL" id="CAEZXU010000074">
    <property type="protein sequence ID" value="CAB4702398.1"/>
    <property type="molecule type" value="Genomic_DNA"/>
</dbReference>
<dbReference type="InterPro" id="IPR024079">
    <property type="entry name" value="MetalloPept_cat_dom_sf"/>
</dbReference>
<evidence type="ECO:0000256" key="4">
    <source>
        <dbReference type="ARBA" id="ARBA00022723"/>
    </source>
</evidence>
<dbReference type="CDD" id="cd08662">
    <property type="entry name" value="M13"/>
    <property type="match status" value="1"/>
</dbReference>
<name>A0A6J6Q0V3_9ZZZZ</name>
<keyword evidence="7" id="KW-0482">Metalloprotease</keyword>
<dbReference type="GO" id="GO:0005886">
    <property type="term" value="C:plasma membrane"/>
    <property type="evidence" value="ECO:0007669"/>
    <property type="project" value="TreeGrafter"/>
</dbReference>
<dbReference type="InterPro" id="IPR018497">
    <property type="entry name" value="Peptidase_M13_C"/>
</dbReference>
<accession>A0A6J6Q0V3</accession>
<evidence type="ECO:0000256" key="2">
    <source>
        <dbReference type="ARBA" id="ARBA00007357"/>
    </source>
</evidence>
<evidence type="ECO:0000256" key="5">
    <source>
        <dbReference type="ARBA" id="ARBA00022801"/>
    </source>
</evidence>
<dbReference type="GO" id="GO:0046872">
    <property type="term" value="F:metal ion binding"/>
    <property type="evidence" value="ECO:0007669"/>
    <property type="project" value="UniProtKB-KW"/>
</dbReference>
<protein>
    <submittedName>
        <fullName evidence="10">Unannotated protein</fullName>
    </submittedName>
</protein>
<dbReference type="GO" id="GO:0004222">
    <property type="term" value="F:metalloendopeptidase activity"/>
    <property type="evidence" value="ECO:0007669"/>
    <property type="project" value="InterPro"/>
</dbReference>
<dbReference type="Pfam" id="PF01431">
    <property type="entry name" value="Peptidase_M13"/>
    <property type="match status" value="1"/>
</dbReference>
<keyword evidence="6" id="KW-0862">Zinc</keyword>
<dbReference type="Gene3D" id="1.10.1380.10">
    <property type="entry name" value="Neutral endopeptidase , domain2"/>
    <property type="match status" value="1"/>
</dbReference>
<dbReference type="Pfam" id="PF05649">
    <property type="entry name" value="Peptidase_M13_N"/>
    <property type="match status" value="1"/>
</dbReference>
<proteinExistence type="inferred from homology"/>
<comment type="cofactor">
    <cofactor evidence="1">
        <name>Zn(2+)</name>
        <dbReference type="ChEBI" id="CHEBI:29105"/>
    </cofactor>
</comment>
<evidence type="ECO:0000259" key="9">
    <source>
        <dbReference type="Pfam" id="PF05649"/>
    </source>
</evidence>
<dbReference type="PROSITE" id="PS51885">
    <property type="entry name" value="NEPRILYSIN"/>
    <property type="match status" value="1"/>
</dbReference>
<dbReference type="PANTHER" id="PTHR11733:SF167">
    <property type="entry name" value="FI17812P1-RELATED"/>
    <property type="match status" value="1"/>
</dbReference>
<dbReference type="Gene3D" id="3.40.390.10">
    <property type="entry name" value="Collagenase (Catalytic Domain)"/>
    <property type="match status" value="1"/>
</dbReference>
<dbReference type="GO" id="GO:0016485">
    <property type="term" value="P:protein processing"/>
    <property type="evidence" value="ECO:0007669"/>
    <property type="project" value="TreeGrafter"/>
</dbReference>
<keyword evidence="4" id="KW-0479">Metal-binding</keyword>
<dbReference type="SUPFAM" id="SSF55486">
    <property type="entry name" value="Metalloproteases ('zincins'), catalytic domain"/>
    <property type="match status" value="1"/>
</dbReference>
<comment type="similarity">
    <text evidence="2">Belongs to the peptidase M13 family.</text>
</comment>
<dbReference type="PANTHER" id="PTHR11733">
    <property type="entry name" value="ZINC METALLOPROTEASE FAMILY M13 NEPRILYSIN-RELATED"/>
    <property type="match status" value="1"/>
</dbReference>
<keyword evidence="3" id="KW-0645">Protease</keyword>
<keyword evidence="5" id="KW-0378">Hydrolase</keyword>
<organism evidence="10">
    <name type="scientific">freshwater metagenome</name>
    <dbReference type="NCBI Taxonomy" id="449393"/>
    <lineage>
        <taxon>unclassified sequences</taxon>
        <taxon>metagenomes</taxon>
        <taxon>ecological metagenomes</taxon>
    </lineage>
</organism>